<dbReference type="EMBL" id="JAWDGP010003554">
    <property type="protein sequence ID" value="KAK3773233.1"/>
    <property type="molecule type" value="Genomic_DNA"/>
</dbReference>
<dbReference type="AlphaFoldDB" id="A0AAE1DKY9"/>
<name>A0AAE1DKY9_9GAST</name>
<proteinExistence type="predicted"/>
<accession>A0AAE1DKY9</accession>
<gene>
    <name evidence="1" type="ORF">RRG08_063828</name>
</gene>
<evidence type="ECO:0000313" key="1">
    <source>
        <dbReference type="EMBL" id="KAK3773233.1"/>
    </source>
</evidence>
<reference evidence="1" key="1">
    <citation type="journal article" date="2023" name="G3 (Bethesda)">
        <title>A reference genome for the long-term kleptoplast-retaining sea slug Elysia crispata morphotype clarki.</title>
        <authorList>
            <person name="Eastman K.E."/>
            <person name="Pendleton A.L."/>
            <person name="Shaikh M.A."/>
            <person name="Suttiyut T."/>
            <person name="Ogas R."/>
            <person name="Tomko P."/>
            <person name="Gavelis G."/>
            <person name="Widhalm J.R."/>
            <person name="Wisecaver J.H."/>
        </authorList>
    </citation>
    <scope>NUCLEOTIDE SEQUENCE</scope>
    <source>
        <strain evidence="1">ECLA1</strain>
    </source>
</reference>
<organism evidence="1 2">
    <name type="scientific">Elysia crispata</name>
    <name type="common">lettuce slug</name>
    <dbReference type="NCBI Taxonomy" id="231223"/>
    <lineage>
        <taxon>Eukaryota</taxon>
        <taxon>Metazoa</taxon>
        <taxon>Spiralia</taxon>
        <taxon>Lophotrochozoa</taxon>
        <taxon>Mollusca</taxon>
        <taxon>Gastropoda</taxon>
        <taxon>Heterobranchia</taxon>
        <taxon>Euthyneura</taxon>
        <taxon>Panpulmonata</taxon>
        <taxon>Sacoglossa</taxon>
        <taxon>Placobranchoidea</taxon>
        <taxon>Plakobranchidae</taxon>
        <taxon>Elysia</taxon>
    </lineage>
</organism>
<keyword evidence="2" id="KW-1185">Reference proteome</keyword>
<comment type="caution">
    <text evidence="1">The sequence shown here is derived from an EMBL/GenBank/DDBJ whole genome shotgun (WGS) entry which is preliminary data.</text>
</comment>
<evidence type="ECO:0000313" key="2">
    <source>
        <dbReference type="Proteomes" id="UP001283361"/>
    </source>
</evidence>
<protein>
    <submittedName>
        <fullName evidence="1">Uncharacterized protein</fullName>
    </submittedName>
</protein>
<feature type="non-terminal residue" evidence="1">
    <location>
        <position position="1"/>
    </location>
</feature>
<sequence length="47" mass="5110">PNAGHKHVTWLINNANLTGHMACCHAPLQAELAVEATQAILDISRMF</sequence>
<dbReference type="Proteomes" id="UP001283361">
    <property type="component" value="Unassembled WGS sequence"/>
</dbReference>